<dbReference type="PANTHER" id="PTHR24421">
    <property type="entry name" value="NITRATE/NITRITE SENSOR PROTEIN NARX-RELATED"/>
    <property type="match status" value="1"/>
</dbReference>
<feature type="domain" description="Signal transduction histidine kinase subgroup 3 dimerisation and phosphoacceptor" evidence="5">
    <location>
        <begin position="202"/>
        <end position="264"/>
    </location>
</feature>
<feature type="transmembrane region" description="Helical" evidence="4">
    <location>
        <begin position="123"/>
        <end position="142"/>
    </location>
</feature>
<keyword evidence="4" id="KW-0472">Membrane</keyword>
<sequence length="388" mass="43765">MLADPDLWNTDQMNGHQTAKYKIYDLSLSIIAWAFVFSLTFYLWEIDYPDVHNRLSFTLPNIALTATCFALYIAGVVWRIFSRQINYRGLILQAAGLSILLFLFPNGVIVILAILLIAQLSEYLSAPVILVVAVATPLIYFLQMPAEFAWFNIILFILLNLFSFYASNRMLEERKAKEINSHLLRELRATQSLLHSTTRRDERLRIARDLHDALGHHLTALSIQLEVASQISMDNAQPHIIKAQSIAQLLLSDVREAVLDMRSSNELDLHSALIALTDDLDNLDLQVVIEPDLVVSDARAAEILFRSAQEAITNVLKHSHATHCRLSLIRDTGELLLTIEDNGRVKFPIKPGNGLCGMKERVRTLDGRLILNTDKGGLNLQIRIPEPI</sequence>
<dbReference type="Gene3D" id="3.30.565.10">
    <property type="entry name" value="Histidine kinase-like ATPase, C-terminal domain"/>
    <property type="match status" value="1"/>
</dbReference>
<feature type="transmembrane region" description="Helical" evidence="4">
    <location>
        <begin position="23"/>
        <end position="44"/>
    </location>
</feature>
<keyword evidence="7" id="KW-1185">Reference proteome</keyword>
<dbReference type="Pfam" id="PF07730">
    <property type="entry name" value="HisKA_3"/>
    <property type="match status" value="1"/>
</dbReference>
<evidence type="ECO:0000313" key="7">
    <source>
        <dbReference type="Proteomes" id="UP000027318"/>
    </source>
</evidence>
<dbReference type="CDD" id="cd16917">
    <property type="entry name" value="HATPase_UhpB-NarQ-NarX-like"/>
    <property type="match status" value="1"/>
</dbReference>
<dbReference type="GO" id="GO:0016020">
    <property type="term" value="C:membrane"/>
    <property type="evidence" value="ECO:0007669"/>
    <property type="project" value="InterPro"/>
</dbReference>
<gene>
    <name evidence="6" type="ORF">ADINL_0484</name>
</gene>
<evidence type="ECO:0000256" key="3">
    <source>
        <dbReference type="ARBA" id="ARBA00023012"/>
    </source>
</evidence>
<comment type="caution">
    <text evidence="6">The sequence shown here is derived from an EMBL/GenBank/DDBJ whole genome shotgun (WGS) entry which is preliminary data.</text>
</comment>
<dbReference type="RefSeq" id="WP_084154355.1">
    <property type="nucleotide sequence ID" value="NZ_JMSZ01000015.1"/>
</dbReference>
<evidence type="ECO:0000256" key="1">
    <source>
        <dbReference type="ARBA" id="ARBA00022679"/>
    </source>
</evidence>
<dbReference type="AlphaFoldDB" id="A0A063Y6S2"/>
<evidence type="ECO:0000313" key="6">
    <source>
        <dbReference type="EMBL" id="KDE40835.1"/>
    </source>
</evidence>
<evidence type="ECO:0000256" key="2">
    <source>
        <dbReference type="ARBA" id="ARBA00022777"/>
    </source>
</evidence>
<evidence type="ECO:0000256" key="4">
    <source>
        <dbReference type="SAM" id="Phobius"/>
    </source>
</evidence>
<dbReference type="STRING" id="267850.ADINL_0484"/>
<feature type="transmembrane region" description="Helical" evidence="4">
    <location>
        <begin position="56"/>
        <end position="78"/>
    </location>
</feature>
<dbReference type="SUPFAM" id="SSF55874">
    <property type="entry name" value="ATPase domain of HSP90 chaperone/DNA topoisomerase II/histidine kinase"/>
    <property type="match status" value="1"/>
</dbReference>
<evidence type="ECO:0000259" key="5">
    <source>
        <dbReference type="Pfam" id="PF07730"/>
    </source>
</evidence>
<proteinExistence type="predicted"/>
<dbReference type="GO" id="GO:0046983">
    <property type="term" value="F:protein dimerization activity"/>
    <property type="evidence" value="ECO:0007669"/>
    <property type="project" value="InterPro"/>
</dbReference>
<feature type="transmembrane region" description="Helical" evidence="4">
    <location>
        <begin position="149"/>
        <end position="167"/>
    </location>
</feature>
<dbReference type="Proteomes" id="UP000027318">
    <property type="component" value="Unassembled WGS sequence"/>
</dbReference>
<dbReference type="EMBL" id="JMSZ01000015">
    <property type="protein sequence ID" value="KDE40835.1"/>
    <property type="molecule type" value="Genomic_DNA"/>
</dbReference>
<keyword evidence="4" id="KW-0812">Transmembrane</keyword>
<accession>A0A063Y6S2</accession>
<protein>
    <submittedName>
        <fullName evidence="6">Two-component system sensor protein</fullName>
    </submittedName>
</protein>
<dbReference type="InterPro" id="IPR036890">
    <property type="entry name" value="HATPase_C_sf"/>
</dbReference>
<dbReference type="OrthoDB" id="9797605at2"/>
<dbReference type="GO" id="GO:0000155">
    <property type="term" value="F:phosphorelay sensor kinase activity"/>
    <property type="evidence" value="ECO:0007669"/>
    <property type="project" value="InterPro"/>
</dbReference>
<feature type="transmembrane region" description="Helical" evidence="4">
    <location>
        <begin position="90"/>
        <end position="117"/>
    </location>
</feature>
<keyword evidence="3" id="KW-0902">Two-component regulatory system</keyword>
<dbReference type="InterPro" id="IPR011712">
    <property type="entry name" value="Sig_transdc_His_kin_sub3_dim/P"/>
</dbReference>
<keyword evidence="2" id="KW-0418">Kinase</keyword>
<organism evidence="6 7">
    <name type="scientific">Nitrincola lacisaponensis</name>
    <dbReference type="NCBI Taxonomy" id="267850"/>
    <lineage>
        <taxon>Bacteria</taxon>
        <taxon>Pseudomonadati</taxon>
        <taxon>Pseudomonadota</taxon>
        <taxon>Gammaproteobacteria</taxon>
        <taxon>Oceanospirillales</taxon>
        <taxon>Oceanospirillaceae</taxon>
        <taxon>Nitrincola</taxon>
    </lineage>
</organism>
<keyword evidence="1" id="KW-0808">Transferase</keyword>
<dbReference type="PANTHER" id="PTHR24421:SF59">
    <property type="entry name" value="OXYGEN SENSOR HISTIDINE KINASE NREB"/>
    <property type="match status" value="1"/>
</dbReference>
<reference evidence="6 7" key="1">
    <citation type="journal article" date="2005" name="Int. J. Syst. Evol. Microbiol.">
        <title>Nitrincola lacisaponensis gen. nov., sp. nov., a novel alkaliphilic bacterium isolated from an alkaline, saline lake.</title>
        <authorList>
            <person name="Dimitriu P.A."/>
            <person name="Shukla S.K."/>
            <person name="Conradt J."/>
            <person name="Marquez M.C."/>
            <person name="Ventosa A."/>
            <person name="Maglia A."/>
            <person name="Peyton B.M."/>
            <person name="Pinkart H.C."/>
            <person name="Mormile M.R."/>
        </authorList>
    </citation>
    <scope>NUCLEOTIDE SEQUENCE [LARGE SCALE GENOMIC DNA]</scope>
    <source>
        <strain evidence="6 7">4CA</strain>
    </source>
</reference>
<dbReference type="Gene3D" id="1.20.5.1930">
    <property type="match status" value="1"/>
</dbReference>
<keyword evidence="4" id="KW-1133">Transmembrane helix</keyword>
<dbReference type="InterPro" id="IPR050482">
    <property type="entry name" value="Sensor_HK_TwoCompSys"/>
</dbReference>
<name>A0A063Y6S2_9GAMM</name>